<reference evidence="1 2" key="1">
    <citation type="submission" date="2018-11" db="EMBL/GenBank/DDBJ databases">
        <title>Proposal to divide the Flavobacteriaceae and reorganize its genera based on Amino Acid Identity values calculated from whole genome sequences.</title>
        <authorList>
            <person name="Nicholson A.C."/>
            <person name="Gulvik C.A."/>
            <person name="Whitney A.M."/>
            <person name="Humrighouse B.W."/>
            <person name="Bell M."/>
            <person name="Holmes B."/>
            <person name="Steigerwalt A.G."/>
            <person name="Villarma A."/>
            <person name="Sheth M."/>
            <person name="Batra D."/>
            <person name="Pryor J."/>
            <person name="Bernardet J.-F."/>
            <person name="Hugo C."/>
            <person name="Kampfer P."/>
            <person name="Newman J."/>
            <person name="McQuiston J.R."/>
        </authorList>
    </citation>
    <scope>NUCLEOTIDE SEQUENCE [LARGE SCALE GENOMIC DNA]</scope>
    <source>
        <strain evidence="1 2">H5559</strain>
    </source>
</reference>
<organism evidence="1 2">
    <name type="scientific">Chryseobacterium indologenes</name>
    <name type="common">Flavobacterium indologenes</name>
    <dbReference type="NCBI Taxonomy" id="253"/>
    <lineage>
        <taxon>Bacteria</taxon>
        <taxon>Pseudomonadati</taxon>
        <taxon>Bacteroidota</taxon>
        <taxon>Flavobacteriia</taxon>
        <taxon>Flavobacteriales</taxon>
        <taxon>Weeksellaceae</taxon>
        <taxon>Chryseobacterium group</taxon>
        <taxon>Chryseobacterium</taxon>
    </lineage>
</organism>
<protein>
    <submittedName>
        <fullName evidence="1">Uncharacterized protein</fullName>
    </submittedName>
</protein>
<accession>A0AAD0YUB4</accession>
<gene>
    <name evidence="1" type="ORF">EG352_06645</name>
</gene>
<dbReference type="AlphaFoldDB" id="A0AAD0YUB4"/>
<sequence length="168" mass="19744">MKQNRSSAKKRLMFIQKEDYNYLAYSTIILLKVLDCTTEEKRFRDFRKIAYLVDFVNEGGEPSQFETQRLADIYNKAQIKKKLLHHLIIVLKNRELISVSVNKSSQTIDLWLNKELIPGDFFDAEIFENEIANVAELKRVMTLRVRSMPIKSLVEKIFNDNNILTWGV</sequence>
<name>A0AAD0YUB4_CHRID</name>
<evidence type="ECO:0000313" key="2">
    <source>
        <dbReference type="Proteomes" id="UP000269015"/>
    </source>
</evidence>
<dbReference type="RefSeq" id="WP_123861444.1">
    <property type="nucleotide sequence ID" value="NZ_CP033930.1"/>
</dbReference>
<evidence type="ECO:0000313" key="1">
    <source>
        <dbReference type="EMBL" id="AZB17465.1"/>
    </source>
</evidence>
<proteinExistence type="predicted"/>
<dbReference type="Proteomes" id="UP000269015">
    <property type="component" value="Chromosome"/>
</dbReference>
<dbReference type="EMBL" id="CP033930">
    <property type="protein sequence ID" value="AZB17465.1"/>
    <property type="molecule type" value="Genomic_DNA"/>
</dbReference>